<name>A0ABV2BTV3_9GAMM</name>
<comment type="caution">
    <text evidence="2">The sequence shown here is derived from an EMBL/GenBank/DDBJ whole genome shotgun (WGS) entry which is preliminary data.</text>
</comment>
<dbReference type="Pfam" id="PF00498">
    <property type="entry name" value="FHA"/>
    <property type="match status" value="1"/>
</dbReference>
<evidence type="ECO:0000259" key="1">
    <source>
        <dbReference type="PROSITE" id="PS50006"/>
    </source>
</evidence>
<dbReference type="PANTHER" id="PTHR23308">
    <property type="entry name" value="NUCLEAR INHIBITOR OF PROTEIN PHOSPHATASE-1"/>
    <property type="match status" value="1"/>
</dbReference>
<dbReference type="RefSeq" id="WP_353895948.1">
    <property type="nucleotide sequence ID" value="NZ_JBEVCJ010000009.1"/>
</dbReference>
<feature type="domain" description="FHA" evidence="1">
    <location>
        <begin position="23"/>
        <end position="77"/>
    </location>
</feature>
<evidence type="ECO:0000313" key="3">
    <source>
        <dbReference type="Proteomes" id="UP001548189"/>
    </source>
</evidence>
<protein>
    <submittedName>
        <fullName evidence="2">FHA domain-containing protein</fullName>
    </submittedName>
</protein>
<dbReference type="InterPro" id="IPR000253">
    <property type="entry name" value="FHA_dom"/>
</dbReference>
<dbReference type="Proteomes" id="UP001548189">
    <property type="component" value="Unassembled WGS sequence"/>
</dbReference>
<keyword evidence="3" id="KW-1185">Reference proteome</keyword>
<dbReference type="SUPFAM" id="SSF49879">
    <property type="entry name" value="SMAD/FHA domain"/>
    <property type="match status" value="1"/>
</dbReference>
<dbReference type="SMART" id="SM00240">
    <property type="entry name" value="FHA"/>
    <property type="match status" value="1"/>
</dbReference>
<dbReference type="PROSITE" id="PS50006">
    <property type="entry name" value="FHA_DOMAIN"/>
    <property type="match status" value="1"/>
</dbReference>
<accession>A0ABV2BTV3</accession>
<evidence type="ECO:0000313" key="2">
    <source>
        <dbReference type="EMBL" id="MET1255363.1"/>
    </source>
</evidence>
<dbReference type="InterPro" id="IPR008984">
    <property type="entry name" value="SMAD_FHA_dom_sf"/>
</dbReference>
<organism evidence="2 3">
    <name type="scientific">Aliikangiella maris</name>
    <dbReference type="NCBI Taxonomy" id="3162458"/>
    <lineage>
        <taxon>Bacteria</taxon>
        <taxon>Pseudomonadati</taxon>
        <taxon>Pseudomonadota</taxon>
        <taxon>Gammaproteobacteria</taxon>
        <taxon>Oceanospirillales</taxon>
        <taxon>Pleioneaceae</taxon>
        <taxon>Aliikangiella</taxon>
    </lineage>
</organism>
<sequence>MAILLQLLDDNILNKFEIGPQGITIGRSVKNDIVLDNPSVSQQHARILGKELKDGARICFIEDLKSTNKTFVNNNAIEQWPLSDQDIIVIGTKSFKFVDPENEKLASTKAFKKSWIPGMFFLED</sequence>
<proteinExistence type="predicted"/>
<dbReference type="EMBL" id="JBEVCJ010000009">
    <property type="protein sequence ID" value="MET1255363.1"/>
    <property type="molecule type" value="Genomic_DNA"/>
</dbReference>
<gene>
    <name evidence="2" type="ORF">ABVT43_09520</name>
</gene>
<dbReference type="Gene3D" id="2.60.200.20">
    <property type="match status" value="1"/>
</dbReference>
<dbReference type="InterPro" id="IPR050923">
    <property type="entry name" value="Cell_Proc_Reg/RNA_Proc"/>
</dbReference>
<dbReference type="CDD" id="cd00060">
    <property type="entry name" value="FHA"/>
    <property type="match status" value="1"/>
</dbReference>
<reference evidence="2 3" key="1">
    <citation type="submission" date="2024-06" db="EMBL/GenBank/DDBJ databases">
        <authorList>
            <person name="Li F."/>
        </authorList>
    </citation>
    <scope>NUCLEOTIDE SEQUENCE [LARGE SCALE GENOMIC DNA]</scope>
    <source>
        <strain evidence="2 3">GXAS 311</strain>
    </source>
</reference>